<dbReference type="GeneID" id="28896875"/>
<proteinExistence type="predicted"/>
<dbReference type="EMBL" id="KV407455">
    <property type="protein sequence ID" value="KZF24909.1"/>
    <property type="molecule type" value="Genomic_DNA"/>
</dbReference>
<dbReference type="InParanoid" id="A0A165IHL6"/>
<name>A0A165IHL6_XYLHT</name>
<reference evidence="1 2" key="1">
    <citation type="journal article" date="2016" name="Fungal Biol.">
        <title>The genome of Xylona heveae provides a window into fungal endophytism.</title>
        <authorList>
            <person name="Gazis R."/>
            <person name="Kuo A."/>
            <person name="Riley R."/>
            <person name="LaButti K."/>
            <person name="Lipzen A."/>
            <person name="Lin J."/>
            <person name="Amirebrahimi M."/>
            <person name="Hesse C.N."/>
            <person name="Spatafora J.W."/>
            <person name="Henrissat B."/>
            <person name="Hainaut M."/>
            <person name="Grigoriev I.V."/>
            <person name="Hibbett D.S."/>
        </authorList>
    </citation>
    <scope>NUCLEOTIDE SEQUENCE [LARGE SCALE GENOMIC DNA]</scope>
    <source>
        <strain evidence="1 2">TC161</strain>
    </source>
</reference>
<gene>
    <name evidence="1" type="ORF">L228DRAFT_243656</name>
</gene>
<organism evidence="1 2">
    <name type="scientific">Xylona heveae (strain CBS 132557 / TC161)</name>
    <dbReference type="NCBI Taxonomy" id="1328760"/>
    <lineage>
        <taxon>Eukaryota</taxon>
        <taxon>Fungi</taxon>
        <taxon>Dikarya</taxon>
        <taxon>Ascomycota</taxon>
        <taxon>Pezizomycotina</taxon>
        <taxon>Xylonomycetes</taxon>
        <taxon>Xylonales</taxon>
        <taxon>Xylonaceae</taxon>
        <taxon>Xylona</taxon>
    </lineage>
</organism>
<dbReference type="Proteomes" id="UP000076632">
    <property type="component" value="Unassembled WGS sequence"/>
</dbReference>
<accession>A0A165IHL6</accession>
<dbReference type="AlphaFoldDB" id="A0A165IHL6"/>
<evidence type="ECO:0000313" key="1">
    <source>
        <dbReference type="EMBL" id="KZF24909.1"/>
    </source>
</evidence>
<evidence type="ECO:0000313" key="2">
    <source>
        <dbReference type="Proteomes" id="UP000076632"/>
    </source>
</evidence>
<dbReference type="RefSeq" id="XP_018190464.1">
    <property type="nucleotide sequence ID" value="XM_018331738.1"/>
</dbReference>
<keyword evidence="2" id="KW-1185">Reference proteome</keyword>
<protein>
    <submittedName>
        <fullName evidence="1">Uncharacterized protein</fullName>
    </submittedName>
</protein>
<sequence>MSTCAEIWAIHPRWPSFPVQQWFSPLKFLVFVFAAPSDSFLQQNPTSVASDQCPDIDFSFQLEILFSSSHSELTCCERDSFRARYWQFLTD</sequence>